<proteinExistence type="predicted"/>
<name>W9W7I3_9EURO</name>
<sequence>MAAARFGCGRFRRGLQRSLNPGLDARHHSDSGSLHFLRWSASLVLQAVRDFPRVQRHLFGIPQAMEGRLRASHV</sequence>
<dbReference type="AlphaFoldDB" id="W9W7I3"/>
<comment type="caution">
    <text evidence="1">The sequence shown here is derived from an EMBL/GenBank/DDBJ whole genome shotgun (WGS) entry which is preliminary data.</text>
</comment>
<dbReference type="RefSeq" id="XP_007757303.1">
    <property type="nucleotide sequence ID" value="XM_007759113.1"/>
</dbReference>
<gene>
    <name evidence="1" type="ORF">A1O7_05103</name>
</gene>
<dbReference type="VEuPathDB" id="FungiDB:A1O7_05103"/>
<reference evidence="1 2" key="1">
    <citation type="submission" date="2013-03" db="EMBL/GenBank/DDBJ databases">
        <title>The Genome Sequence of Cladophialophora yegresii CBS 114405.</title>
        <authorList>
            <consortium name="The Broad Institute Genomics Platform"/>
            <person name="Cuomo C."/>
            <person name="de Hoog S."/>
            <person name="Gorbushina A."/>
            <person name="Walker B."/>
            <person name="Young S.K."/>
            <person name="Zeng Q."/>
            <person name="Gargeya S."/>
            <person name="Fitzgerald M."/>
            <person name="Haas B."/>
            <person name="Abouelleil A."/>
            <person name="Allen A.W."/>
            <person name="Alvarado L."/>
            <person name="Arachchi H.M."/>
            <person name="Berlin A.M."/>
            <person name="Chapman S.B."/>
            <person name="Gainer-Dewar J."/>
            <person name="Goldberg J."/>
            <person name="Griggs A."/>
            <person name="Gujja S."/>
            <person name="Hansen M."/>
            <person name="Howarth C."/>
            <person name="Imamovic A."/>
            <person name="Ireland A."/>
            <person name="Larimer J."/>
            <person name="McCowan C."/>
            <person name="Murphy C."/>
            <person name="Pearson M."/>
            <person name="Poon T.W."/>
            <person name="Priest M."/>
            <person name="Roberts A."/>
            <person name="Saif S."/>
            <person name="Shea T."/>
            <person name="Sisk P."/>
            <person name="Sykes S."/>
            <person name="Wortman J."/>
            <person name="Nusbaum C."/>
            <person name="Birren B."/>
        </authorList>
    </citation>
    <scope>NUCLEOTIDE SEQUENCE [LARGE SCALE GENOMIC DNA]</scope>
    <source>
        <strain evidence="1 2">CBS 114405</strain>
    </source>
</reference>
<dbReference type="EMBL" id="AMGW01000003">
    <property type="protein sequence ID" value="EXJ60950.1"/>
    <property type="molecule type" value="Genomic_DNA"/>
</dbReference>
<evidence type="ECO:0000313" key="2">
    <source>
        <dbReference type="Proteomes" id="UP000019473"/>
    </source>
</evidence>
<protein>
    <submittedName>
        <fullName evidence="1">Uncharacterized protein</fullName>
    </submittedName>
</protein>
<dbReference type="GeneID" id="19179688"/>
<dbReference type="Proteomes" id="UP000019473">
    <property type="component" value="Unassembled WGS sequence"/>
</dbReference>
<organism evidence="1 2">
    <name type="scientific">Cladophialophora yegresii CBS 114405</name>
    <dbReference type="NCBI Taxonomy" id="1182544"/>
    <lineage>
        <taxon>Eukaryota</taxon>
        <taxon>Fungi</taxon>
        <taxon>Dikarya</taxon>
        <taxon>Ascomycota</taxon>
        <taxon>Pezizomycotina</taxon>
        <taxon>Eurotiomycetes</taxon>
        <taxon>Chaetothyriomycetidae</taxon>
        <taxon>Chaetothyriales</taxon>
        <taxon>Herpotrichiellaceae</taxon>
        <taxon>Cladophialophora</taxon>
    </lineage>
</organism>
<evidence type="ECO:0000313" key="1">
    <source>
        <dbReference type="EMBL" id="EXJ60950.1"/>
    </source>
</evidence>
<keyword evidence="2" id="KW-1185">Reference proteome</keyword>
<accession>W9W7I3</accession>
<dbReference type="HOGENOM" id="CLU_2687637_0_0_1"/>